<feature type="compositionally biased region" description="Basic and acidic residues" evidence="1">
    <location>
        <begin position="1"/>
        <end position="10"/>
    </location>
</feature>
<dbReference type="OrthoDB" id="6084525at2759"/>
<protein>
    <submittedName>
        <fullName evidence="2">Uncharacterized protein</fullName>
    </submittedName>
</protein>
<feature type="compositionally biased region" description="Polar residues" evidence="1">
    <location>
        <begin position="68"/>
        <end position="91"/>
    </location>
</feature>
<reference evidence="2 3" key="1">
    <citation type="submission" date="2020-04" db="EMBL/GenBank/DDBJ databases">
        <authorList>
            <person name="Wallbank WR R."/>
            <person name="Pardo Diaz C."/>
            <person name="Kozak K."/>
            <person name="Martin S."/>
            <person name="Jiggins C."/>
            <person name="Moest M."/>
            <person name="Warren A I."/>
            <person name="Byers J.R.P. K."/>
            <person name="Montejo-Kovacevich G."/>
            <person name="Yen C E."/>
        </authorList>
    </citation>
    <scope>NUCLEOTIDE SEQUENCE [LARGE SCALE GENOMIC DNA]</scope>
</reference>
<proteinExistence type="predicted"/>
<evidence type="ECO:0000313" key="2">
    <source>
        <dbReference type="EMBL" id="CAB3225225.1"/>
    </source>
</evidence>
<feature type="region of interest" description="Disordered" evidence="1">
    <location>
        <begin position="1"/>
        <end position="35"/>
    </location>
</feature>
<feature type="region of interest" description="Disordered" evidence="1">
    <location>
        <begin position="63"/>
        <end position="91"/>
    </location>
</feature>
<gene>
    <name evidence="2" type="ORF">APLA_LOCUS2128</name>
</gene>
<name>A0A8S0YZJ0_ARCPL</name>
<evidence type="ECO:0000256" key="1">
    <source>
        <dbReference type="SAM" id="MobiDB-lite"/>
    </source>
</evidence>
<dbReference type="Proteomes" id="UP000494256">
    <property type="component" value="Unassembled WGS sequence"/>
</dbReference>
<accession>A0A8S0YZJ0</accession>
<dbReference type="AlphaFoldDB" id="A0A8S0YZJ0"/>
<sequence>MSNRLLRDNEIQDYLDIPSGSEDEEVHSKAESDDDINNIQSTLNFFAESTSDIEISRSLSPATVDVRGSTSQPSTFSQSGAFSESTLDNPR</sequence>
<dbReference type="EMBL" id="CADEBD010000226">
    <property type="protein sequence ID" value="CAB3225225.1"/>
    <property type="molecule type" value="Genomic_DNA"/>
</dbReference>
<comment type="caution">
    <text evidence="2">The sequence shown here is derived from an EMBL/GenBank/DDBJ whole genome shotgun (WGS) entry which is preliminary data.</text>
</comment>
<organism evidence="2 3">
    <name type="scientific">Arctia plantaginis</name>
    <name type="common">Wood tiger moth</name>
    <name type="synonym">Phalaena plantaginis</name>
    <dbReference type="NCBI Taxonomy" id="874455"/>
    <lineage>
        <taxon>Eukaryota</taxon>
        <taxon>Metazoa</taxon>
        <taxon>Ecdysozoa</taxon>
        <taxon>Arthropoda</taxon>
        <taxon>Hexapoda</taxon>
        <taxon>Insecta</taxon>
        <taxon>Pterygota</taxon>
        <taxon>Neoptera</taxon>
        <taxon>Endopterygota</taxon>
        <taxon>Lepidoptera</taxon>
        <taxon>Glossata</taxon>
        <taxon>Ditrysia</taxon>
        <taxon>Noctuoidea</taxon>
        <taxon>Erebidae</taxon>
        <taxon>Arctiinae</taxon>
        <taxon>Arctia</taxon>
    </lineage>
</organism>
<evidence type="ECO:0000313" key="3">
    <source>
        <dbReference type="Proteomes" id="UP000494256"/>
    </source>
</evidence>